<evidence type="ECO:0000256" key="9">
    <source>
        <dbReference type="ARBA" id="ARBA00023146"/>
    </source>
</evidence>
<feature type="domain" description="Arginyl tRNA synthetase N-terminal" evidence="14">
    <location>
        <begin position="3"/>
        <end position="84"/>
    </location>
</feature>
<comment type="similarity">
    <text evidence="2 11 12">Belongs to the class-I aminoacyl-tRNA synthetase family.</text>
</comment>
<dbReference type="InterPro" id="IPR001278">
    <property type="entry name" value="Arg-tRNA-ligase"/>
</dbReference>
<evidence type="ECO:0000256" key="12">
    <source>
        <dbReference type="RuleBase" id="RU363038"/>
    </source>
</evidence>
<dbReference type="InterPro" id="IPR008909">
    <property type="entry name" value="DALR_anticod-bd"/>
</dbReference>
<comment type="caution">
    <text evidence="15">The sequence shown here is derived from an EMBL/GenBank/DDBJ whole genome shotgun (WGS) entry which is preliminary data.</text>
</comment>
<proteinExistence type="inferred from homology"/>
<comment type="catalytic activity">
    <reaction evidence="10 11">
        <text>tRNA(Arg) + L-arginine + ATP = L-arginyl-tRNA(Arg) + AMP + diphosphate</text>
        <dbReference type="Rhea" id="RHEA:20301"/>
        <dbReference type="Rhea" id="RHEA-COMP:9658"/>
        <dbReference type="Rhea" id="RHEA-COMP:9673"/>
        <dbReference type="ChEBI" id="CHEBI:30616"/>
        <dbReference type="ChEBI" id="CHEBI:32682"/>
        <dbReference type="ChEBI" id="CHEBI:33019"/>
        <dbReference type="ChEBI" id="CHEBI:78442"/>
        <dbReference type="ChEBI" id="CHEBI:78513"/>
        <dbReference type="ChEBI" id="CHEBI:456215"/>
        <dbReference type="EC" id="6.1.1.19"/>
    </reaction>
</comment>
<evidence type="ECO:0000313" key="15">
    <source>
        <dbReference type="EMBL" id="RLJ69847.1"/>
    </source>
</evidence>
<dbReference type="Proteomes" id="UP000267841">
    <property type="component" value="Unassembled WGS sequence"/>
</dbReference>
<dbReference type="NCBIfam" id="TIGR00456">
    <property type="entry name" value="argS"/>
    <property type="match status" value="1"/>
</dbReference>
<comment type="subcellular location">
    <subcellularLocation>
        <location evidence="1 11">Cytoplasm</location>
    </subcellularLocation>
</comment>
<evidence type="ECO:0000256" key="7">
    <source>
        <dbReference type="ARBA" id="ARBA00022840"/>
    </source>
</evidence>
<dbReference type="GO" id="GO:0006420">
    <property type="term" value="P:arginyl-tRNA aminoacylation"/>
    <property type="evidence" value="ECO:0007669"/>
    <property type="project" value="UniProtKB-UniRule"/>
</dbReference>
<dbReference type="Pfam" id="PF00750">
    <property type="entry name" value="tRNA-synt_1d"/>
    <property type="match status" value="2"/>
</dbReference>
<dbReference type="FunFam" id="3.40.50.620:FF:000062">
    <property type="entry name" value="Arginine--tRNA ligase"/>
    <property type="match status" value="1"/>
</dbReference>
<evidence type="ECO:0000256" key="10">
    <source>
        <dbReference type="ARBA" id="ARBA00049339"/>
    </source>
</evidence>
<evidence type="ECO:0000256" key="5">
    <source>
        <dbReference type="ARBA" id="ARBA00022598"/>
    </source>
</evidence>
<gene>
    <name evidence="11" type="primary">argS</name>
    <name evidence="15" type="ORF">BCF55_0104</name>
</gene>
<dbReference type="RefSeq" id="WP_121008741.1">
    <property type="nucleotide sequence ID" value="NZ_RCCJ01000001.1"/>
</dbReference>
<dbReference type="Pfam" id="PF03485">
    <property type="entry name" value="Arg_tRNA_synt_N"/>
    <property type="match status" value="1"/>
</dbReference>
<dbReference type="Gene3D" id="3.30.1360.70">
    <property type="entry name" value="Arginyl tRNA synthetase N-terminal domain"/>
    <property type="match status" value="1"/>
</dbReference>
<dbReference type="AlphaFoldDB" id="A0A497XLU4"/>
<evidence type="ECO:0000256" key="6">
    <source>
        <dbReference type="ARBA" id="ARBA00022741"/>
    </source>
</evidence>
<comment type="subunit">
    <text evidence="3 11">Monomer.</text>
</comment>
<dbReference type="InterPro" id="IPR035684">
    <property type="entry name" value="ArgRS_core"/>
</dbReference>
<dbReference type="PANTHER" id="PTHR11956">
    <property type="entry name" value="ARGINYL-TRNA SYNTHETASE"/>
    <property type="match status" value="1"/>
</dbReference>
<reference evidence="15 16" key="1">
    <citation type="submission" date="2018-10" db="EMBL/GenBank/DDBJ databases">
        <title>Genomic Encyclopedia of Archaeal and Bacterial Type Strains, Phase II (KMG-II): from individual species to whole genera.</title>
        <authorList>
            <person name="Goeker M."/>
        </authorList>
    </citation>
    <scope>NUCLEOTIDE SEQUENCE [LARGE SCALE GENOMIC DNA]</scope>
    <source>
        <strain evidence="15 16">DSM 16510</strain>
    </source>
</reference>
<evidence type="ECO:0000313" key="16">
    <source>
        <dbReference type="Proteomes" id="UP000267841"/>
    </source>
</evidence>
<keyword evidence="4 11" id="KW-0963">Cytoplasm</keyword>
<dbReference type="InterPro" id="IPR005148">
    <property type="entry name" value="Arg-tRNA-synth_N"/>
</dbReference>
<feature type="short sequence motif" description="'HIGH' region" evidence="11">
    <location>
        <begin position="121"/>
        <end position="131"/>
    </location>
</feature>
<evidence type="ECO:0000256" key="3">
    <source>
        <dbReference type="ARBA" id="ARBA00011245"/>
    </source>
</evidence>
<dbReference type="SUPFAM" id="SSF47323">
    <property type="entry name" value="Anticodon-binding domain of a subclass of class I aminoacyl-tRNA synthetases"/>
    <property type="match status" value="1"/>
</dbReference>
<evidence type="ECO:0000259" key="14">
    <source>
        <dbReference type="SMART" id="SM01016"/>
    </source>
</evidence>
<dbReference type="HAMAP" id="MF_00123">
    <property type="entry name" value="Arg_tRNA_synth"/>
    <property type="match status" value="1"/>
</dbReference>
<dbReference type="Gene3D" id="1.10.730.10">
    <property type="entry name" value="Isoleucyl-tRNA Synthetase, Domain 1"/>
    <property type="match status" value="1"/>
</dbReference>
<sequence>MKERVEKKILAAVKKLFSIDPPDFKTEKPREEEHGDLATNVAFLLSRELKRSPNEVASLLAEELSKDSDFEKVEAVRGFVNIKLSKELLVQEFTRLLELGEEYYRENIGNGLKVQIEFVSANPTGPLHLGHGRGAVVGDTLARIFEFFGYEITREYYINDAGRQVYMLGVSVLFRYLQLFGKEKERPEIEKLFEEEGYKGEYVIELAKLLKESVGDSILEGNLEKAKESILSYGYGFELSYTRRFNPEKGSEVELCSLFGLDAMIDEIRRDLSDMGIGFDVWFSERSLYEEGLVEKLIEELSRRGFVYESEGALWLKTSEFGDDKDRVLRKSDGSYTYFASDIAYHWIKFKRGFDKVIDLWGSDHHGYIPRVKASLKMLDVPEDWLEVYLIQMVKLFKSGREVRMSKRSGEFVTLRELINDVGSDAVRFVFLTKRSDTPLDFDVDRVKEKSSDNPVFYVQYAHARISGVFREFRERFGKDPDVENLSEYVKELKEDAEIKLMKKALMMKDELIDVAQKRDPHLITYALIDLAGTFHNYYNHHRIIGSDRETMLGRIALLKGIRSTLRIGLKLIGVGAPEKM</sequence>
<accession>A0A497XLU4</accession>
<dbReference type="SMART" id="SM00836">
    <property type="entry name" value="DALR_1"/>
    <property type="match status" value="1"/>
</dbReference>
<organism evidence="15 16">
    <name type="scientific">Hydrogenivirga caldilitoris</name>
    <dbReference type="NCBI Taxonomy" id="246264"/>
    <lineage>
        <taxon>Bacteria</taxon>
        <taxon>Pseudomonadati</taxon>
        <taxon>Aquificota</taxon>
        <taxon>Aquificia</taxon>
        <taxon>Aquificales</taxon>
        <taxon>Aquificaceae</taxon>
        <taxon>Hydrogenivirga</taxon>
    </lineage>
</organism>
<dbReference type="SUPFAM" id="SSF55190">
    <property type="entry name" value="Arginyl-tRNA synthetase (ArgRS), N-terminal 'additional' domain"/>
    <property type="match status" value="1"/>
</dbReference>
<evidence type="ECO:0000259" key="13">
    <source>
        <dbReference type="SMART" id="SM00836"/>
    </source>
</evidence>
<dbReference type="Gene3D" id="3.40.50.620">
    <property type="entry name" value="HUPs"/>
    <property type="match status" value="1"/>
</dbReference>
<protein>
    <recommendedName>
        <fullName evidence="11">Arginine--tRNA ligase</fullName>
        <ecNumber evidence="11">6.1.1.19</ecNumber>
    </recommendedName>
    <alternativeName>
        <fullName evidence="11">Arginyl-tRNA synthetase</fullName>
        <shortName evidence="11">ArgRS</shortName>
    </alternativeName>
</protein>
<feature type="domain" description="DALR anticodon binding" evidence="13">
    <location>
        <begin position="459"/>
        <end position="581"/>
    </location>
</feature>
<dbReference type="InterPro" id="IPR036695">
    <property type="entry name" value="Arg-tRNA-synth_N_sf"/>
</dbReference>
<evidence type="ECO:0000256" key="4">
    <source>
        <dbReference type="ARBA" id="ARBA00022490"/>
    </source>
</evidence>
<keyword evidence="8 11" id="KW-0648">Protein biosynthesis</keyword>
<evidence type="ECO:0000256" key="1">
    <source>
        <dbReference type="ARBA" id="ARBA00004496"/>
    </source>
</evidence>
<dbReference type="InterPro" id="IPR014729">
    <property type="entry name" value="Rossmann-like_a/b/a_fold"/>
</dbReference>
<dbReference type="PRINTS" id="PR01038">
    <property type="entry name" value="TRNASYNTHARG"/>
</dbReference>
<dbReference type="CDD" id="cd00671">
    <property type="entry name" value="ArgRS_core"/>
    <property type="match status" value="1"/>
</dbReference>
<evidence type="ECO:0000256" key="8">
    <source>
        <dbReference type="ARBA" id="ARBA00022917"/>
    </source>
</evidence>
<dbReference type="Pfam" id="PF05746">
    <property type="entry name" value="DALR_1"/>
    <property type="match status" value="1"/>
</dbReference>
<dbReference type="InterPro" id="IPR001412">
    <property type="entry name" value="aa-tRNA-synth_I_CS"/>
</dbReference>
<dbReference type="InterPro" id="IPR009080">
    <property type="entry name" value="tRNAsynth_Ia_anticodon-bd"/>
</dbReference>
<dbReference type="GO" id="GO:0005524">
    <property type="term" value="F:ATP binding"/>
    <property type="evidence" value="ECO:0007669"/>
    <property type="project" value="UniProtKB-UniRule"/>
</dbReference>
<keyword evidence="5 11" id="KW-0436">Ligase</keyword>
<keyword evidence="9 11" id="KW-0030">Aminoacyl-tRNA synthetase</keyword>
<keyword evidence="6 11" id="KW-0547">Nucleotide-binding</keyword>
<dbReference type="EMBL" id="RCCJ01000001">
    <property type="protein sequence ID" value="RLJ69847.1"/>
    <property type="molecule type" value="Genomic_DNA"/>
</dbReference>
<dbReference type="GO" id="GO:0005737">
    <property type="term" value="C:cytoplasm"/>
    <property type="evidence" value="ECO:0007669"/>
    <property type="project" value="UniProtKB-SubCell"/>
</dbReference>
<dbReference type="EC" id="6.1.1.19" evidence="11"/>
<dbReference type="GO" id="GO:0004814">
    <property type="term" value="F:arginine-tRNA ligase activity"/>
    <property type="evidence" value="ECO:0007669"/>
    <property type="project" value="UniProtKB-UniRule"/>
</dbReference>
<keyword evidence="7 11" id="KW-0067">ATP-binding</keyword>
<dbReference type="SMART" id="SM01016">
    <property type="entry name" value="Arg_tRNA_synt_N"/>
    <property type="match status" value="1"/>
</dbReference>
<evidence type="ECO:0000256" key="11">
    <source>
        <dbReference type="HAMAP-Rule" id="MF_00123"/>
    </source>
</evidence>
<dbReference type="PANTHER" id="PTHR11956:SF5">
    <property type="entry name" value="ARGININE--TRNA LIGASE, CYTOPLASMIC"/>
    <property type="match status" value="1"/>
</dbReference>
<keyword evidence="16" id="KW-1185">Reference proteome</keyword>
<name>A0A497XLU4_9AQUI</name>
<dbReference type="SUPFAM" id="SSF52374">
    <property type="entry name" value="Nucleotidylyl transferase"/>
    <property type="match status" value="1"/>
</dbReference>
<dbReference type="OrthoDB" id="9805987at2"/>
<evidence type="ECO:0000256" key="2">
    <source>
        <dbReference type="ARBA" id="ARBA00005594"/>
    </source>
</evidence>
<dbReference type="PROSITE" id="PS00178">
    <property type="entry name" value="AA_TRNA_LIGASE_I"/>
    <property type="match status" value="1"/>
</dbReference>